<feature type="region of interest" description="Disordered" evidence="1">
    <location>
        <begin position="180"/>
        <end position="279"/>
    </location>
</feature>
<dbReference type="OrthoDB" id="3919272at2759"/>
<dbReference type="EMBL" id="QWIP01000424">
    <property type="protein sequence ID" value="RMY64081.1"/>
    <property type="molecule type" value="Genomic_DNA"/>
</dbReference>
<organism evidence="2 3">
    <name type="scientific">Hortaea werneckii</name>
    <name type="common">Black yeast</name>
    <name type="synonym">Cladosporium werneckii</name>
    <dbReference type="NCBI Taxonomy" id="91943"/>
    <lineage>
        <taxon>Eukaryota</taxon>
        <taxon>Fungi</taxon>
        <taxon>Dikarya</taxon>
        <taxon>Ascomycota</taxon>
        <taxon>Pezizomycotina</taxon>
        <taxon>Dothideomycetes</taxon>
        <taxon>Dothideomycetidae</taxon>
        <taxon>Mycosphaerellales</taxon>
        <taxon>Teratosphaeriaceae</taxon>
        <taxon>Hortaea</taxon>
    </lineage>
</organism>
<gene>
    <name evidence="2" type="ORF">D0863_10071</name>
</gene>
<dbReference type="Proteomes" id="UP000269276">
    <property type="component" value="Unassembled WGS sequence"/>
</dbReference>
<sequence length="301" mass="33933">MYDGKAGVEVYVKPNHTNTAYREYEAPRSSPLYTGYGNERYIEAVSVEDNDLTVEQEEDEALKRGKIRVTVHLGQRKWLDGKLKYIPNYSLPRETSKKVAIDRGRSHGVASVHDALHALTRLFPADRLFSAIPVDFEAGDENEKNFTWIPAQGYAGKGVTFTFFYASRMILELKQIIPTTATPPDQGTEGEQTDNDQGTKSRNKAVAPPITTTGSKFEKRPKQIISLDSDDEQPPPPKKIKREVTEGIASTEAASKSPATSTAKSSKDRERTRIESRLEDIRLQREENRLRRQMMDLEDGE</sequence>
<reference evidence="2 3" key="1">
    <citation type="journal article" date="2018" name="BMC Genomics">
        <title>Genomic evidence for intraspecific hybridization in a clonal and extremely halotolerant yeast.</title>
        <authorList>
            <person name="Gostincar C."/>
            <person name="Stajich J.E."/>
            <person name="Zupancic J."/>
            <person name="Zalar P."/>
            <person name="Gunde-Cimerman N."/>
        </authorList>
    </citation>
    <scope>NUCLEOTIDE SEQUENCE [LARGE SCALE GENOMIC DNA]</scope>
    <source>
        <strain evidence="2 3">EXF-2682</strain>
    </source>
</reference>
<protein>
    <submittedName>
        <fullName evidence="2">Uncharacterized protein</fullName>
    </submittedName>
</protein>
<evidence type="ECO:0000313" key="3">
    <source>
        <dbReference type="Proteomes" id="UP000269276"/>
    </source>
</evidence>
<feature type="compositionally biased region" description="Low complexity" evidence="1">
    <location>
        <begin position="249"/>
        <end position="264"/>
    </location>
</feature>
<proteinExistence type="predicted"/>
<evidence type="ECO:0000256" key="1">
    <source>
        <dbReference type="SAM" id="MobiDB-lite"/>
    </source>
</evidence>
<evidence type="ECO:0000313" key="2">
    <source>
        <dbReference type="EMBL" id="RMY64081.1"/>
    </source>
</evidence>
<accession>A0A3M7DIB2</accession>
<comment type="caution">
    <text evidence="2">The sequence shown here is derived from an EMBL/GenBank/DDBJ whole genome shotgun (WGS) entry which is preliminary data.</text>
</comment>
<dbReference type="AlphaFoldDB" id="A0A3M7DIB2"/>
<feature type="compositionally biased region" description="Basic and acidic residues" evidence="1">
    <location>
        <begin position="265"/>
        <end position="279"/>
    </location>
</feature>
<name>A0A3M7DIB2_HORWE</name>
<dbReference type="VEuPathDB" id="FungiDB:BTJ68_01797"/>